<sequence length="201" mass="22158">MVGLWVYDGLGQIGIAGGDEDWCGLVKRRRHLPTPSFLTSRSHHLQTATRAQPSPDLLSQSLRSQWTKPSSVDSLAHLISNQLSPCTGPHHRRHCDLLCAAAPKSPDHGIIKPSTRRRRRLSPCPVHKTTPSLPFHCPDRASSSASTVVQLAGDDPLNPSPAMAASVLSPCRRRIHQAQPPQATPCRCYHHHCDALVQRRR</sequence>
<reference evidence="1 2" key="1">
    <citation type="journal article" date="2023" name="G3 (Bethesda)">
        <title>A chromosome-length genome assembly and annotation of blackberry (Rubus argutus, cv. 'Hillquist').</title>
        <authorList>
            <person name="Bruna T."/>
            <person name="Aryal R."/>
            <person name="Dudchenko O."/>
            <person name="Sargent D.J."/>
            <person name="Mead D."/>
            <person name="Buti M."/>
            <person name="Cavallini A."/>
            <person name="Hytonen T."/>
            <person name="Andres J."/>
            <person name="Pham M."/>
            <person name="Weisz D."/>
            <person name="Mascagni F."/>
            <person name="Usai G."/>
            <person name="Natali L."/>
            <person name="Bassil N."/>
            <person name="Fernandez G.E."/>
            <person name="Lomsadze A."/>
            <person name="Armour M."/>
            <person name="Olukolu B."/>
            <person name="Poorten T."/>
            <person name="Britton C."/>
            <person name="Davik J."/>
            <person name="Ashrafi H."/>
            <person name="Aiden E.L."/>
            <person name="Borodovsky M."/>
            <person name="Worthington M."/>
        </authorList>
    </citation>
    <scope>NUCLEOTIDE SEQUENCE [LARGE SCALE GENOMIC DNA]</scope>
    <source>
        <strain evidence="1">PI 553951</strain>
    </source>
</reference>
<organism evidence="1 2">
    <name type="scientific">Rubus argutus</name>
    <name type="common">Southern blackberry</name>
    <dbReference type="NCBI Taxonomy" id="59490"/>
    <lineage>
        <taxon>Eukaryota</taxon>
        <taxon>Viridiplantae</taxon>
        <taxon>Streptophyta</taxon>
        <taxon>Embryophyta</taxon>
        <taxon>Tracheophyta</taxon>
        <taxon>Spermatophyta</taxon>
        <taxon>Magnoliopsida</taxon>
        <taxon>eudicotyledons</taxon>
        <taxon>Gunneridae</taxon>
        <taxon>Pentapetalae</taxon>
        <taxon>rosids</taxon>
        <taxon>fabids</taxon>
        <taxon>Rosales</taxon>
        <taxon>Rosaceae</taxon>
        <taxon>Rosoideae</taxon>
        <taxon>Rosoideae incertae sedis</taxon>
        <taxon>Rubus</taxon>
    </lineage>
</organism>
<gene>
    <name evidence="1" type="ORF">M0R45_009028</name>
</gene>
<evidence type="ECO:0000313" key="2">
    <source>
        <dbReference type="Proteomes" id="UP001457282"/>
    </source>
</evidence>
<accession>A0AAW1Y4P4</accession>
<name>A0AAW1Y4P4_RUBAR</name>
<protein>
    <submittedName>
        <fullName evidence="1">Uncharacterized protein</fullName>
    </submittedName>
</protein>
<dbReference type="Proteomes" id="UP001457282">
    <property type="component" value="Unassembled WGS sequence"/>
</dbReference>
<keyword evidence="2" id="KW-1185">Reference proteome</keyword>
<dbReference type="AlphaFoldDB" id="A0AAW1Y4P4"/>
<proteinExistence type="predicted"/>
<comment type="caution">
    <text evidence="1">The sequence shown here is derived from an EMBL/GenBank/DDBJ whole genome shotgun (WGS) entry which is preliminary data.</text>
</comment>
<evidence type="ECO:0000313" key="1">
    <source>
        <dbReference type="EMBL" id="KAK9943420.1"/>
    </source>
</evidence>
<dbReference type="EMBL" id="JBEDUW010000002">
    <property type="protein sequence ID" value="KAK9943420.1"/>
    <property type="molecule type" value="Genomic_DNA"/>
</dbReference>